<dbReference type="Pfam" id="PF04511">
    <property type="entry name" value="DER1"/>
    <property type="match status" value="1"/>
</dbReference>
<evidence type="ECO:0000313" key="9">
    <source>
        <dbReference type="Proteomes" id="UP000243348"/>
    </source>
</evidence>
<comment type="similarity">
    <text evidence="2 7">Belongs to the derlin family.</text>
</comment>
<organism evidence="8 9">
    <name type="scientific">Chroomonas mesostigmatica CCMP1168</name>
    <dbReference type="NCBI Taxonomy" id="1195612"/>
    <lineage>
        <taxon>Eukaryota</taxon>
        <taxon>Cryptophyceae</taxon>
        <taxon>Pyrenomonadales</taxon>
        <taxon>Chroomonadaceae</taxon>
        <taxon>Chroomonas</taxon>
    </lineage>
</organism>
<dbReference type="PANTHER" id="PTHR11009">
    <property type="entry name" value="DER1-LIKE PROTEIN, DERLIN"/>
    <property type="match status" value="1"/>
</dbReference>
<name>J7G1S3_9CRYP</name>
<dbReference type="AlphaFoldDB" id="J7G1S3"/>
<evidence type="ECO:0000256" key="5">
    <source>
        <dbReference type="ARBA" id="ARBA00022989"/>
    </source>
</evidence>
<dbReference type="Proteomes" id="UP000243348">
    <property type="component" value="Nucleomorph 2"/>
</dbReference>
<keyword evidence="3 7" id="KW-0812">Transmembrane</keyword>
<reference evidence="8 9" key="1">
    <citation type="journal article" date="2012" name="Genome Biol. Evol.">
        <title>Nucleomorph genome sequence of the cryptophyte alga Chroomonas mesostigmatica CCMP1168 reveals lineage-specific gene loss and genome complexity.</title>
        <authorList>
            <person name="Moore C.E."/>
            <person name="Curtis B."/>
            <person name="Mills T."/>
            <person name="Tanifuji G."/>
            <person name="Archibald J.M."/>
        </authorList>
    </citation>
    <scope>NUCLEOTIDE SEQUENCE [LARGE SCALE GENOMIC DNA]</scope>
    <source>
        <strain evidence="8 9">CCMP1168</strain>
    </source>
</reference>
<comment type="function">
    <text evidence="7">May be involved in the degradation of misfolded endoplasmic reticulum (ER) luminal proteins.</text>
</comment>
<protein>
    <recommendedName>
        <fullName evidence="7">Derlin</fullName>
    </recommendedName>
</protein>
<geneLocation type="nucleomorph" evidence="8"/>
<feature type="transmembrane region" description="Helical" evidence="7">
    <location>
        <begin position="56"/>
        <end position="76"/>
    </location>
</feature>
<dbReference type="GO" id="GO:0005789">
    <property type="term" value="C:endoplasmic reticulum membrane"/>
    <property type="evidence" value="ECO:0007669"/>
    <property type="project" value="UniProtKB-SubCell"/>
</dbReference>
<feature type="transmembrane region" description="Helical" evidence="7">
    <location>
        <begin position="96"/>
        <end position="112"/>
    </location>
</feature>
<proteinExistence type="inferred from homology"/>
<sequence length="215" mass="25098">MDFGNKKTFLAFPPITNTYLILSLSCSILVTSKILKSEFFNIHYRLIVYYHQVYRFISPTIFFGKLGFKSCMMLYMFIRFSKTLEASHFEFRQADYLYSLIITNVLTALFKLHARSKKNLSASLVGFSIFMWGRKNSQKLLHLVGLIHLKGKYVTFLFFGISFFFKQRTLKLEIMGAACAAIFDFLTERCPRINGGQDLIRTPKVFRLFFKTSKI</sequence>
<evidence type="ECO:0000313" key="8">
    <source>
        <dbReference type="EMBL" id="AFP65432.1"/>
    </source>
</evidence>
<evidence type="ECO:0000256" key="4">
    <source>
        <dbReference type="ARBA" id="ARBA00022824"/>
    </source>
</evidence>
<evidence type="ECO:0000256" key="1">
    <source>
        <dbReference type="ARBA" id="ARBA00004477"/>
    </source>
</evidence>
<dbReference type="GO" id="GO:0006950">
    <property type="term" value="P:response to stress"/>
    <property type="evidence" value="ECO:0007669"/>
    <property type="project" value="UniProtKB-ARBA"/>
</dbReference>
<keyword evidence="6 7" id="KW-0472">Membrane</keyword>
<feature type="transmembrane region" description="Helical" evidence="7">
    <location>
        <begin position="140"/>
        <end position="165"/>
    </location>
</feature>
<evidence type="ECO:0000256" key="3">
    <source>
        <dbReference type="ARBA" id="ARBA00022692"/>
    </source>
</evidence>
<feature type="transmembrane region" description="Helical" evidence="7">
    <location>
        <begin position="15"/>
        <end position="35"/>
    </location>
</feature>
<evidence type="ECO:0000256" key="6">
    <source>
        <dbReference type="ARBA" id="ARBA00023136"/>
    </source>
</evidence>
<dbReference type="EMBL" id="CP003681">
    <property type="protein sequence ID" value="AFP65432.1"/>
    <property type="molecule type" value="Genomic_DNA"/>
</dbReference>
<evidence type="ECO:0000256" key="7">
    <source>
        <dbReference type="RuleBase" id="RU363059"/>
    </source>
</evidence>
<gene>
    <name evidence="8" type="primary">der1</name>
    <name evidence="8" type="ORF">CMESO_260</name>
</gene>
<evidence type="ECO:0000256" key="2">
    <source>
        <dbReference type="ARBA" id="ARBA00008917"/>
    </source>
</evidence>
<comment type="subcellular location">
    <subcellularLocation>
        <location evidence="1 7">Endoplasmic reticulum membrane</location>
        <topology evidence="1 7">Multi-pass membrane protein</topology>
    </subcellularLocation>
</comment>
<feature type="transmembrane region" description="Helical" evidence="7">
    <location>
        <begin position="119"/>
        <end position="134"/>
    </location>
</feature>
<accession>J7G1S3</accession>
<dbReference type="PROSITE" id="PS51257">
    <property type="entry name" value="PROKAR_LIPOPROTEIN"/>
    <property type="match status" value="1"/>
</dbReference>
<keyword evidence="5 7" id="KW-1133">Transmembrane helix</keyword>
<keyword evidence="4 7" id="KW-0256">Endoplasmic reticulum</keyword>
<keyword evidence="8" id="KW-0542">Nucleomorph</keyword>
<dbReference type="InterPro" id="IPR007599">
    <property type="entry name" value="DER1"/>
</dbReference>